<evidence type="ECO:0000313" key="12">
    <source>
        <dbReference type="Proteomes" id="UP000507245"/>
    </source>
</evidence>
<feature type="transmembrane region" description="Helical" evidence="10">
    <location>
        <begin position="208"/>
        <end position="229"/>
    </location>
</feature>
<dbReference type="GO" id="GO:0005773">
    <property type="term" value="C:vacuole"/>
    <property type="evidence" value="ECO:0007669"/>
    <property type="project" value="TreeGrafter"/>
</dbReference>
<dbReference type="Gene3D" id="1.20.1250.20">
    <property type="entry name" value="MFS general substrate transporter like domains"/>
    <property type="match status" value="1"/>
</dbReference>
<dbReference type="AlphaFoldDB" id="A0A6J5Y6B4"/>
<dbReference type="FunFam" id="1.20.1250.20:FF:000182">
    <property type="entry name" value="Sucrose transporter SUC2"/>
    <property type="match status" value="1"/>
</dbReference>
<feature type="transmembrane region" description="Helical" evidence="10">
    <location>
        <begin position="57"/>
        <end position="77"/>
    </location>
</feature>
<dbReference type="InterPro" id="IPR005989">
    <property type="entry name" value="Suc_symporter_pln"/>
</dbReference>
<evidence type="ECO:0000256" key="10">
    <source>
        <dbReference type="SAM" id="Phobius"/>
    </source>
</evidence>
<keyword evidence="8 10" id="KW-1133">Transmembrane helix</keyword>
<proteinExistence type="inferred from homology"/>
<evidence type="ECO:0000256" key="2">
    <source>
        <dbReference type="ARBA" id="ARBA00004914"/>
    </source>
</evidence>
<sequence length="339" mass="36911">MEVETAKSPSQKAAAPLPKIILVASIAAGVQFGWALQLSLLTPYIQLLGVPHTWSAFVWLCGPISGMIVQPIVGYHSDRCTSRFGRRRPFIAAGAGLVAVSVFLIGYAADIGHLSGDSLEKSTKPRAVAVFVVGFWILDVANNMLQGPCRALLADISGDDPRRMRTANSLFAFFMAVGNVLGYAAGAYSHLHKMFPFTITKACDVYCANLKSCFFLSITLLLVLTIVALTSVKETTPNDGVVAEGEIEPQSTTAKSVPFFGQMIAAFRELQRPMLVLLLVTCLNWIAWFPFLLFDTDWMGREVYGGQVGKGRLYDLGGEGRCAWADAKRRRFGVHVACH</sequence>
<evidence type="ECO:0000256" key="5">
    <source>
        <dbReference type="ARBA" id="ARBA00022597"/>
    </source>
</evidence>
<comment type="similarity">
    <text evidence="3">Belongs to the glycoside-pentoside-hexuronide (GPH) cation symporter transporter (TC 2.A.2.4) family.</text>
</comment>
<dbReference type="OrthoDB" id="28755at2759"/>
<keyword evidence="5" id="KW-0762">Sugar transport</keyword>
<dbReference type="Proteomes" id="UP000507245">
    <property type="component" value="Unassembled WGS sequence"/>
</dbReference>
<dbReference type="InterPro" id="IPR036259">
    <property type="entry name" value="MFS_trans_sf"/>
</dbReference>
<keyword evidence="7" id="KW-0769">Symport</keyword>
<keyword evidence="6 10" id="KW-0812">Transmembrane</keyword>
<evidence type="ECO:0000256" key="3">
    <source>
        <dbReference type="ARBA" id="ARBA00007134"/>
    </source>
</evidence>
<feature type="transmembrane region" description="Helical" evidence="10">
    <location>
        <begin position="166"/>
        <end position="188"/>
    </location>
</feature>
<dbReference type="SUPFAM" id="SSF103473">
    <property type="entry name" value="MFS general substrate transporter"/>
    <property type="match status" value="1"/>
</dbReference>
<keyword evidence="12" id="KW-1185">Reference proteome</keyword>
<evidence type="ECO:0000256" key="1">
    <source>
        <dbReference type="ARBA" id="ARBA00004141"/>
    </source>
</evidence>
<organism evidence="11 12">
    <name type="scientific">Prunus armeniaca</name>
    <name type="common">Apricot</name>
    <name type="synonym">Armeniaca vulgaris</name>
    <dbReference type="NCBI Taxonomy" id="36596"/>
    <lineage>
        <taxon>Eukaryota</taxon>
        <taxon>Viridiplantae</taxon>
        <taxon>Streptophyta</taxon>
        <taxon>Embryophyta</taxon>
        <taxon>Tracheophyta</taxon>
        <taxon>Spermatophyta</taxon>
        <taxon>Magnoliopsida</taxon>
        <taxon>eudicotyledons</taxon>
        <taxon>Gunneridae</taxon>
        <taxon>Pentapetalae</taxon>
        <taxon>rosids</taxon>
        <taxon>fabids</taxon>
        <taxon>Rosales</taxon>
        <taxon>Rosaceae</taxon>
        <taxon>Amygdaloideae</taxon>
        <taxon>Amygdaleae</taxon>
        <taxon>Prunus</taxon>
    </lineage>
</organism>
<evidence type="ECO:0000313" key="11">
    <source>
        <dbReference type="EMBL" id="CAB4319973.1"/>
    </source>
</evidence>
<name>A0A6J5Y6B4_PRUAR</name>
<evidence type="ECO:0000256" key="4">
    <source>
        <dbReference type="ARBA" id="ARBA00022448"/>
    </source>
</evidence>
<dbReference type="NCBIfam" id="TIGR01301">
    <property type="entry name" value="GPH_sucrose"/>
    <property type="match status" value="1"/>
</dbReference>
<feature type="transmembrane region" description="Helical" evidence="10">
    <location>
        <begin position="127"/>
        <end position="145"/>
    </location>
</feature>
<evidence type="ECO:0000256" key="7">
    <source>
        <dbReference type="ARBA" id="ARBA00022847"/>
    </source>
</evidence>
<dbReference type="CDD" id="cd17313">
    <property type="entry name" value="MFS_SLC45_SUC"/>
    <property type="match status" value="1"/>
</dbReference>
<comment type="pathway">
    <text evidence="2">Glycan biosynthesis; sucrose metabolism.</text>
</comment>
<evidence type="ECO:0000256" key="6">
    <source>
        <dbReference type="ARBA" id="ARBA00022692"/>
    </source>
</evidence>
<evidence type="ECO:0008006" key="13">
    <source>
        <dbReference type="Google" id="ProtNLM"/>
    </source>
</evidence>
<dbReference type="UniPathway" id="UPA00238"/>
<accession>A0A6J5Y6B4</accession>
<keyword evidence="9 10" id="KW-0472">Membrane</keyword>
<gene>
    <name evidence="11" type="ORF">ORAREDHAP_LOCUS48109</name>
</gene>
<dbReference type="EMBL" id="CAEKKB010000008">
    <property type="protein sequence ID" value="CAB4319973.1"/>
    <property type="molecule type" value="Genomic_DNA"/>
</dbReference>
<keyword evidence="4" id="KW-0813">Transport</keyword>
<comment type="subcellular location">
    <subcellularLocation>
        <location evidence="1">Membrane</location>
        <topology evidence="1">Multi-pass membrane protein</topology>
    </subcellularLocation>
</comment>
<feature type="transmembrane region" description="Helical" evidence="10">
    <location>
        <begin position="89"/>
        <end position="107"/>
    </location>
</feature>
<feature type="transmembrane region" description="Helical" evidence="10">
    <location>
        <begin position="274"/>
        <end position="294"/>
    </location>
</feature>
<dbReference type="PANTHER" id="PTHR19432:SF70">
    <property type="entry name" value="SUCROSE TRANSPORT PROTEIN SUC1-RELATED"/>
    <property type="match status" value="1"/>
</dbReference>
<dbReference type="PANTHER" id="PTHR19432">
    <property type="entry name" value="SUGAR TRANSPORTER"/>
    <property type="match status" value="1"/>
</dbReference>
<dbReference type="GO" id="GO:0005886">
    <property type="term" value="C:plasma membrane"/>
    <property type="evidence" value="ECO:0007669"/>
    <property type="project" value="InterPro"/>
</dbReference>
<dbReference type="Pfam" id="PF13347">
    <property type="entry name" value="MFS_2"/>
    <property type="match status" value="1"/>
</dbReference>
<feature type="transmembrane region" description="Helical" evidence="10">
    <location>
        <begin position="20"/>
        <end position="45"/>
    </location>
</feature>
<reference evidence="12" key="1">
    <citation type="journal article" date="2020" name="Genome Biol.">
        <title>Gamete binning: chromosome-level and haplotype-resolved genome assembly enabled by high-throughput single-cell sequencing of gamete genomes.</title>
        <authorList>
            <person name="Campoy J.A."/>
            <person name="Sun H."/>
            <person name="Goel M."/>
            <person name="Jiao W.-B."/>
            <person name="Folz-Donahue K."/>
            <person name="Wang N."/>
            <person name="Rubio M."/>
            <person name="Liu C."/>
            <person name="Kukat C."/>
            <person name="Ruiz D."/>
            <person name="Huettel B."/>
            <person name="Schneeberger K."/>
        </authorList>
    </citation>
    <scope>NUCLEOTIDE SEQUENCE [LARGE SCALE GENOMIC DNA]</scope>
    <source>
        <strain evidence="12">cv. Rojo Pasion</strain>
    </source>
</reference>
<dbReference type="GO" id="GO:0008506">
    <property type="term" value="F:sucrose:proton symporter activity"/>
    <property type="evidence" value="ECO:0007669"/>
    <property type="project" value="TreeGrafter"/>
</dbReference>
<evidence type="ECO:0000256" key="9">
    <source>
        <dbReference type="ARBA" id="ARBA00023136"/>
    </source>
</evidence>
<evidence type="ECO:0000256" key="8">
    <source>
        <dbReference type="ARBA" id="ARBA00022989"/>
    </source>
</evidence>
<dbReference type="GO" id="GO:0005985">
    <property type="term" value="P:sucrose metabolic process"/>
    <property type="evidence" value="ECO:0007669"/>
    <property type="project" value="UniProtKB-UniPathway"/>
</dbReference>
<protein>
    <recommendedName>
        <fullName evidence="13">Sucrose transporter</fullName>
    </recommendedName>
</protein>